<keyword evidence="2" id="KW-1185">Reference proteome</keyword>
<proteinExistence type="predicted"/>
<organism evidence="1 2">
    <name type="scientific">Luteolibacter rhizosphaerae</name>
    <dbReference type="NCBI Taxonomy" id="2989719"/>
    <lineage>
        <taxon>Bacteria</taxon>
        <taxon>Pseudomonadati</taxon>
        <taxon>Verrucomicrobiota</taxon>
        <taxon>Verrucomicrobiia</taxon>
        <taxon>Verrucomicrobiales</taxon>
        <taxon>Verrucomicrobiaceae</taxon>
        <taxon>Luteolibacter</taxon>
    </lineage>
</organism>
<name>A0ABT3G7N2_9BACT</name>
<dbReference type="Pfam" id="PF05974">
    <property type="entry name" value="DUF892"/>
    <property type="match status" value="1"/>
</dbReference>
<evidence type="ECO:0000313" key="1">
    <source>
        <dbReference type="EMBL" id="MCW1915858.1"/>
    </source>
</evidence>
<sequence length="165" mass="17511">MKIQSSEDVLKDQLNDLHSCETQADESWPDLAKAATNEALRSNLLQTKEAAARHLQTLAFVSELVGHQPSGDPCKAMQGLIEGGDEHLAIAEAAATRDLLLVAHCNRILHYEVAAFGFASALARSVGYREAAEALCVVFSEKLAQSAELAHVAAAEFGINLGGSA</sequence>
<accession>A0ABT3G7N2</accession>
<dbReference type="EMBL" id="JAPDDR010000011">
    <property type="protein sequence ID" value="MCW1915858.1"/>
    <property type="molecule type" value="Genomic_DNA"/>
</dbReference>
<gene>
    <name evidence="1" type="ORF">OJ996_19885</name>
</gene>
<dbReference type="InterPro" id="IPR009078">
    <property type="entry name" value="Ferritin-like_SF"/>
</dbReference>
<dbReference type="PANTHER" id="PTHR30565">
    <property type="entry name" value="PROTEIN YCIF"/>
    <property type="match status" value="1"/>
</dbReference>
<dbReference type="PANTHER" id="PTHR30565:SF9">
    <property type="entry name" value="PROTEIN YCIF"/>
    <property type="match status" value="1"/>
</dbReference>
<dbReference type="RefSeq" id="WP_264515420.1">
    <property type="nucleotide sequence ID" value="NZ_JAPDDR010000011.1"/>
</dbReference>
<dbReference type="InterPro" id="IPR047114">
    <property type="entry name" value="YciF"/>
</dbReference>
<reference evidence="1" key="1">
    <citation type="submission" date="2022-10" db="EMBL/GenBank/DDBJ databases">
        <title>Luteolibacter sp. GHJ8, whole genome shotgun sequencing project.</title>
        <authorList>
            <person name="Zhao G."/>
            <person name="Shen L."/>
        </authorList>
    </citation>
    <scope>NUCLEOTIDE SEQUENCE</scope>
    <source>
        <strain evidence="1">GHJ8</strain>
    </source>
</reference>
<dbReference type="Proteomes" id="UP001165653">
    <property type="component" value="Unassembled WGS sequence"/>
</dbReference>
<comment type="caution">
    <text evidence="1">The sequence shown here is derived from an EMBL/GenBank/DDBJ whole genome shotgun (WGS) entry which is preliminary data.</text>
</comment>
<evidence type="ECO:0000313" key="2">
    <source>
        <dbReference type="Proteomes" id="UP001165653"/>
    </source>
</evidence>
<dbReference type="InterPro" id="IPR012347">
    <property type="entry name" value="Ferritin-like"/>
</dbReference>
<protein>
    <submittedName>
        <fullName evidence="1">DUF892 family protein</fullName>
    </submittedName>
</protein>
<dbReference type="InterPro" id="IPR010287">
    <property type="entry name" value="DUF892_YciF-like"/>
</dbReference>
<dbReference type="SUPFAM" id="SSF47240">
    <property type="entry name" value="Ferritin-like"/>
    <property type="match status" value="1"/>
</dbReference>
<dbReference type="Gene3D" id="1.20.1260.10">
    <property type="match status" value="1"/>
</dbReference>